<dbReference type="GO" id="GO:0005741">
    <property type="term" value="C:mitochondrial outer membrane"/>
    <property type="evidence" value="ECO:0007669"/>
    <property type="project" value="UniProtKB-SubCell"/>
</dbReference>
<dbReference type="STRING" id="10195.A0A3M7RJZ2"/>
<feature type="domain" description="PI3K/PI4K catalytic" evidence="9">
    <location>
        <begin position="678"/>
        <end position="953"/>
    </location>
</feature>
<organism evidence="11 12">
    <name type="scientific">Brachionus plicatilis</name>
    <name type="common">Marine rotifer</name>
    <name type="synonym">Brachionus muelleri</name>
    <dbReference type="NCBI Taxonomy" id="10195"/>
    <lineage>
        <taxon>Eukaryota</taxon>
        <taxon>Metazoa</taxon>
        <taxon>Spiralia</taxon>
        <taxon>Gnathifera</taxon>
        <taxon>Rotifera</taxon>
        <taxon>Eurotatoria</taxon>
        <taxon>Monogononta</taxon>
        <taxon>Pseudotrocha</taxon>
        <taxon>Ploima</taxon>
        <taxon>Brachionidae</taxon>
        <taxon>Brachionus</taxon>
    </lineage>
</organism>
<dbReference type="EC" id="2.7.1.67" evidence="2"/>
<reference evidence="11 12" key="1">
    <citation type="journal article" date="2018" name="Sci. Rep.">
        <title>Genomic signatures of local adaptation to the degree of environmental predictability in rotifers.</title>
        <authorList>
            <person name="Franch-Gras L."/>
            <person name="Hahn C."/>
            <person name="Garcia-Roger E.M."/>
            <person name="Carmona M.J."/>
            <person name="Serra M."/>
            <person name="Gomez A."/>
        </authorList>
    </citation>
    <scope>NUCLEOTIDE SEQUENCE [LARGE SCALE GENOMIC DNA]</scope>
    <source>
        <strain evidence="11">HYR1</strain>
    </source>
</reference>
<dbReference type="InterPro" id="IPR049160">
    <property type="entry name" value="PI4KB-PIK1_PIK"/>
</dbReference>
<evidence type="ECO:0000256" key="5">
    <source>
        <dbReference type="ARBA" id="ARBA00036767"/>
    </source>
</evidence>
<protein>
    <recommendedName>
        <fullName evidence="7">Phosphatidylinositol 4-kinase beta</fullName>
        <ecNumber evidence="2">2.7.1.67</ecNumber>
    </recommendedName>
</protein>
<dbReference type="Pfam" id="PF21245">
    <property type="entry name" value="PI4KB-PIK1_PIK"/>
    <property type="match status" value="1"/>
</dbReference>
<evidence type="ECO:0000256" key="2">
    <source>
        <dbReference type="ARBA" id="ARBA00012169"/>
    </source>
</evidence>
<dbReference type="Gene3D" id="1.10.1070.11">
    <property type="entry name" value="Phosphatidylinositol 3-/4-kinase, catalytic domain"/>
    <property type="match status" value="1"/>
</dbReference>
<dbReference type="OrthoDB" id="10264149at2759"/>
<proteinExistence type="predicted"/>
<feature type="region of interest" description="Disordered" evidence="8">
    <location>
        <begin position="1"/>
        <end position="23"/>
    </location>
</feature>
<evidence type="ECO:0000256" key="8">
    <source>
        <dbReference type="SAM" id="MobiDB-lite"/>
    </source>
</evidence>
<dbReference type="PANTHER" id="PTHR10048">
    <property type="entry name" value="PHOSPHATIDYLINOSITOL KINASE"/>
    <property type="match status" value="1"/>
</dbReference>
<dbReference type="Proteomes" id="UP000276133">
    <property type="component" value="Unassembled WGS sequence"/>
</dbReference>
<feature type="region of interest" description="Disordered" evidence="8">
    <location>
        <begin position="644"/>
        <end position="684"/>
    </location>
</feature>
<name>A0A3M7RJZ2_BRAPC</name>
<dbReference type="InterPro" id="IPR018936">
    <property type="entry name" value="PI3/4_kinase_CS"/>
</dbReference>
<evidence type="ECO:0000256" key="7">
    <source>
        <dbReference type="ARBA" id="ARBA00039877"/>
    </source>
</evidence>
<gene>
    <name evidence="11" type="ORF">BpHYR1_043766</name>
</gene>
<keyword evidence="3" id="KW-0808">Transferase</keyword>
<dbReference type="Gene3D" id="3.30.1010.10">
    <property type="entry name" value="Phosphatidylinositol 3-kinase Catalytic Subunit, Chain A, domain 4"/>
    <property type="match status" value="1"/>
</dbReference>
<dbReference type="InterPro" id="IPR057754">
    <property type="entry name" value="PI4-kinase_beta/PIK1_cat"/>
</dbReference>
<dbReference type="InterPro" id="IPR015433">
    <property type="entry name" value="PI3/4_kinase"/>
</dbReference>
<feature type="domain" description="PIK helical" evidence="10">
    <location>
        <begin position="1"/>
        <end position="158"/>
    </location>
</feature>
<dbReference type="CDD" id="cd05168">
    <property type="entry name" value="PI4Kc_III_beta"/>
    <property type="match status" value="1"/>
</dbReference>
<comment type="catalytic activity">
    <reaction evidence="5">
        <text>a 1,2-diacyl-sn-glycero-3-phospho-(1D-myo-inositol) + ATP = a 1,2-diacyl-sn-glycero-3-phospho-(1D-myo-inositol 4-phosphate) + ADP + H(+)</text>
        <dbReference type="Rhea" id="RHEA:19877"/>
        <dbReference type="ChEBI" id="CHEBI:15378"/>
        <dbReference type="ChEBI" id="CHEBI:30616"/>
        <dbReference type="ChEBI" id="CHEBI:57880"/>
        <dbReference type="ChEBI" id="CHEBI:58178"/>
        <dbReference type="ChEBI" id="CHEBI:456216"/>
        <dbReference type="EC" id="2.7.1.67"/>
    </reaction>
    <physiologicalReaction direction="left-to-right" evidence="5">
        <dbReference type="Rhea" id="RHEA:19878"/>
    </physiologicalReaction>
</comment>
<accession>A0A3M7RJZ2</accession>
<dbReference type="PROSITE" id="PS00916">
    <property type="entry name" value="PI3_4_KINASE_2"/>
    <property type="match status" value="1"/>
</dbReference>
<dbReference type="GO" id="GO:0048015">
    <property type="term" value="P:phosphatidylinositol-mediated signaling"/>
    <property type="evidence" value="ECO:0007669"/>
    <property type="project" value="TreeGrafter"/>
</dbReference>
<feature type="region of interest" description="Disordered" evidence="8">
    <location>
        <begin position="195"/>
        <end position="229"/>
    </location>
</feature>
<evidence type="ECO:0000256" key="3">
    <source>
        <dbReference type="ARBA" id="ARBA00022679"/>
    </source>
</evidence>
<dbReference type="Pfam" id="PF00454">
    <property type="entry name" value="PI3_PI4_kinase"/>
    <property type="match status" value="1"/>
</dbReference>
<dbReference type="SUPFAM" id="SSF56112">
    <property type="entry name" value="Protein kinase-like (PK-like)"/>
    <property type="match status" value="1"/>
</dbReference>
<dbReference type="InterPro" id="IPR000403">
    <property type="entry name" value="PI3/4_kinase_cat_dom"/>
</dbReference>
<comment type="caution">
    <text evidence="11">The sequence shown here is derived from an EMBL/GenBank/DDBJ whole genome shotgun (WGS) entry which is preliminary data.</text>
</comment>
<evidence type="ECO:0000313" key="11">
    <source>
        <dbReference type="EMBL" id="RNA23872.1"/>
    </source>
</evidence>
<dbReference type="PROSITE" id="PS50290">
    <property type="entry name" value="PI3_4_KINASE_3"/>
    <property type="match status" value="1"/>
</dbReference>
<dbReference type="PROSITE" id="PS00915">
    <property type="entry name" value="PI3_4_KINASE_1"/>
    <property type="match status" value="1"/>
</dbReference>
<dbReference type="PROSITE" id="PS51545">
    <property type="entry name" value="PIK_HELICAL"/>
    <property type="match status" value="1"/>
</dbReference>
<dbReference type="AlphaFoldDB" id="A0A3M7RJZ2"/>
<feature type="compositionally biased region" description="Basic and acidic residues" evidence="8">
    <location>
        <begin position="648"/>
        <end position="657"/>
    </location>
</feature>
<evidence type="ECO:0000256" key="6">
    <source>
        <dbReference type="ARBA" id="ARBA00037860"/>
    </source>
</evidence>
<dbReference type="EMBL" id="REGN01003201">
    <property type="protein sequence ID" value="RNA23872.1"/>
    <property type="molecule type" value="Genomic_DNA"/>
</dbReference>
<dbReference type="SMART" id="SM00146">
    <property type="entry name" value="PI3Kc"/>
    <property type="match status" value="1"/>
</dbReference>
<dbReference type="InterPro" id="IPR036940">
    <property type="entry name" value="PI3/4_kinase_cat_sf"/>
</dbReference>
<dbReference type="GO" id="GO:0046854">
    <property type="term" value="P:phosphatidylinositol phosphate biosynthetic process"/>
    <property type="evidence" value="ECO:0007669"/>
    <property type="project" value="InterPro"/>
</dbReference>
<sequence>MIQPNMVESQSNSSANQTDACSTLNRPMPARESQASWLLRFFESKLFDMSIAISYLFNSKEPGVKSYLCNRLFTFSNKDVDFYLPQLLNIYVYSCSESNDQILTDMLSSYFRARCSCEKTGIDFSLKCSWLLDAHINDNARLAIISKESHVRRSLNKAIKLYKLVTSDKLKQYSNDYSFSPSILNIGNNKKKISGTNGNVNLIGSPVKEDSNNEDQQNEPKKKKDENFQKSENNACNELNLNSETNEITEINHDTQRALMTIGDLKSGKAFDVHCICADKKPIYKFTQKNKKEEWSEQPSTFCFTTKPHENKQKEKIRENFIEKKNDSSNGSVEALGDLIVSKNIFLTRSDCKCNAMRIEPEMEFTKALVAIGKKLVRLSSKEHKNQRLMSELAIVNMNLPARVWLPLYDFAHQIVRIPYRSAAVLNSKEKWILENHFTAFFALPLLDLLTNWSFTMSNCGTYSMVERISTFLTFISRSVLNDHFLNSSENNRIINFIKAPYIVYVEVLECNDIHTAVLPPKLLENNLNKKMSSEEALFNADLNNHKANQDDQLSTKSNKTSSDLYLSYTSFNPSNSLVQSSSAILNDNLNGNLNGNLNDNLNDNTSDNISINSDSALNVLRQNAAYSNFFFQPDNLSLESFTSGSKRRLEEEDSKSIKSGLNGGRDPQDPSMNALKEPWSEKQSRIKESSPYGHYSNWKLLAVIVKSGDDLRQELMAFQFLQKLQEIWLQEHVKVFVRPTRILVLSKDSGMIEPILNAVSLHQIKKLQANKRFQQNSLLDYFLQEFGPTKTCEYFLTAQKNFVESCAGYSIACYLLQVKDRHNGNILLDDHGHLIHIDFGFMLSSSPKNLGFESSAFKMTHEFVEIMGGMQSDMFAYFKILMLKGFLAARKHMDKLVPIIEIMQLSSQLPCFQKAPATIIRQLKDRFHLNLTEEQLQIQIDTMIMNSMNSFTTKIYDNFQYYTNDIH</sequence>
<dbReference type="GO" id="GO:0030867">
    <property type="term" value="C:rough endoplasmic reticulum membrane"/>
    <property type="evidence" value="ECO:0007669"/>
    <property type="project" value="UniProtKB-SubCell"/>
</dbReference>
<dbReference type="PANTHER" id="PTHR10048:SF22">
    <property type="entry name" value="PHOSPHATIDYLINOSITOL 4-KINASE BETA"/>
    <property type="match status" value="1"/>
</dbReference>
<dbReference type="FunFam" id="1.10.1070.11:FF:000016">
    <property type="entry name" value="PIK1p Phosphatidylinositol 4-kinase"/>
    <property type="match status" value="1"/>
</dbReference>
<evidence type="ECO:0000259" key="10">
    <source>
        <dbReference type="PROSITE" id="PS51545"/>
    </source>
</evidence>
<keyword evidence="4 11" id="KW-0418">Kinase</keyword>
<comment type="subcellular location">
    <subcellularLocation>
        <location evidence="1">Mitochondrion outer membrane</location>
        <topology evidence="1">Peripheral membrane protein</topology>
    </subcellularLocation>
    <subcellularLocation>
        <location evidence="6">Rough endoplasmic reticulum membrane</location>
        <topology evidence="6">Peripheral membrane protein</topology>
    </subcellularLocation>
</comment>
<evidence type="ECO:0000256" key="1">
    <source>
        <dbReference type="ARBA" id="ARBA00004450"/>
    </source>
</evidence>
<evidence type="ECO:0000313" key="12">
    <source>
        <dbReference type="Proteomes" id="UP000276133"/>
    </source>
</evidence>
<dbReference type="InterPro" id="IPR011009">
    <property type="entry name" value="Kinase-like_dom_sf"/>
</dbReference>
<feature type="compositionally biased region" description="Basic and acidic residues" evidence="8">
    <location>
        <begin position="218"/>
        <end position="229"/>
    </location>
</feature>
<evidence type="ECO:0000256" key="4">
    <source>
        <dbReference type="ARBA" id="ARBA00022777"/>
    </source>
</evidence>
<dbReference type="GO" id="GO:0004430">
    <property type="term" value="F:1-phosphatidylinositol 4-kinase activity"/>
    <property type="evidence" value="ECO:0007669"/>
    <property type="project" value="UniProtKB-EC"/>
</dbReference>
<keyword evidence="12" id="KW-1185">Reference proteome</keyword>
<evidence type="ECO:0000259" key="9">
    <source>
        <dbReference type="PROSITE" id="PS50290"/>
    </source>
</evidence>
<dbReference type="InterPro" id="IPR001263">
    <property type="entry name" value="PI3K_accessory_dom"/>
</dbReference>